<dbReference type="PANTHER" id="PTHR46246:SF1">
    <property type="entry name" value="GUANOSINE-3',5'-BIS(DIPHOSPHATE) 3'-PYROPHOSPHOHYDROLASE MESH1"/>
    <property type="match status" value="1"/>
</dbReference>
<dbReference type="AlphaFoldDB" id="A0A0F9R0T9"/>
<organism evidence="1">
    <name type="scientific">marine sediment metagenome</name>
    <dbReference type="NCBI Taxonomy" id="412755"/>
    <lineage>
        <taxon>unclassified sequences</taxon>
        <taxon>metagenomes</taxon>
        <taxon>ecological metagenomes</taxon>
    </lineage>
</organism>
<evidence type="ECO:0000313" key="1">
    <source>
        <dbReference type="EMBL" id="KKN18931.1"/>
    </source>
</evidence>
<dbReference type="EMBL" id="LAZR01003381">
    <property type="protein sequence ID" value="KKN18931.1"/>
    <property type="molecule type" value="Genomic_DNA"/>
</dbReference>
<proteinExistence type="predicted"/>
<comment type="caution">
    <text evidence="1">The sequence shown here is derived from an EMBL/GenBank/DDBJ whole genome shotgun (WGS) entry which is preliminary data.</text>
</comment>
<dbReference type="InterPro" id="IPR052194">
    <property type="entry name" value="MESH1"/>
</dbReference>
<accession>A0A0F9R0T9</accession>
<name>A0A0F9R0T9_9ZZZZ</name>
<dbReference type="PANTHER" id="PTHR46246">
    <property type="entry name" value="GUANOSINE-3',5'-BIS(DIPHOSPHATE) 3'-PYROPHOSPHOHYDROLASE MESH1"/>
    <property type="match status" value="1"/>
</dbReference>
<sequence length="176" mass="19862">MMNETSQLIEAFLFAAQAHKEQRRKGNGGAPYINHLIEVVSLLSSTAKVDDTDILIAAALHDILEDTPITVTEITKRYGSNVLSYVQAVSDDKALTLIERRAKQLKSMNESSDPIKYIKLADHCSNIASLPPTWDKQRLKEYIGWSQSVAEKCFDVSEPLAVEYRKRYLVALRHIE</sequence>
<reference evidence="1" key="1">
    <citation type="journal article" date="2015" name="Nature">
        <title>Complex archaea that bridge the gap between prokaryotes and eukaryotes.</title>
        <authorList>
            <person name="Spang A."/>
            <person name="Saw J.H."/>
            <person name="Jorgensen S.L."/>
            <person name="Zaremba-Niedzwiedzka K."/>
            <person name="Martijn J."/>
            <person name="Lind A.E."/>
            <person name="van Eijk R."/>
            <person name="Schleper C."/>
            <person name="Guy L."/>
            <person name="Ettema T.J."/>
        </authorList>
    </citation>
    <scope>NUCLEOTIDE SEQUENCE</scope>
</reference>
<evidence type="ECO:0008006" key="2">
    <source>
        <dbReference type="Google" id="ProtNLM"/>
    </source>
</evidence>
<dbReference type="Gene3D" id="1.10.3210.10">
    <property type="entry name" value="Hypothetical protein af1432"/>
    <property type="match status" value="1"/>
</dbReference>
<dbReference type="GO" id="GO:0008893">
    <property type="term" value="F:guanosine-3',5'-bis(diphosphate) 3'-diphosphatase activity"/>
    <property type="evidence" value="ECO:0007669"/>
    <property type="project" value="TreeGrafter"/>
</dbReference>
<protein>
    <recommendedName>
        <fullName evidence="2">HD/PDEase domain-containing protein</fullName>
    </recommendedName>
</protein>
<dbReference type="Pfam" id="PF13328">
    <property type="entry name" value="HD_4"/>
    <property type="match status" value="1"/>
</dbReference>
<gene>
    <name evidence="1" type="ORF">LCGC14_0950780</name>
</gene>
<dbReference type="SUPFAM" id="SSF109604">
    <property type="entry name" value="HD-domain/PDEase-like"/>
    <property type="match status" value="1"/>
</dbReference>